<dbReference type="GO" id="GO:0006384">
    <property type="term" value="P:transcription initiation at RNA polymerase III promoter"/>
    <property type="evidence" value="ECO:0007669"/>
    <property type="project" value="InterPro"/>
</dbReference>
<evidence type="ECO:0000313" key="3">
    <source>
        <dbReference type="Proteomes" id="UP001314170"/>
    </source>
</evidence>
<name>A0AAV1QWJ4_9ROSI</name>
<dbReference type="PANTHER" id="PTHR13230:SF5">
    <property type="entry name" value="GENERAL TRANSCRIPTION FACTOR 3C POLYPEPTIDE 5"/>
    <property type="match status" value="1"/>
</dbReference>
<evidence type="ECO:0000313" key="2">
    <source>
        <dbReference type="EMBL" id="CAK7325004.1"/>
    </source>
</evidence>
<sequence length="414" mass="47849">MADYQHVVPVHADIARRKRRNCSETEEPRFQKKSGLMDLGPEDVMMLLPPLFSLKDVPENIALRPPSTSSSRKKQDETPETLPKSLAFIQVPKKINWKEFITEGTPMWEWQMAVSELFEERPIWPKYSLIERLLDKNLKFTYQTLKRLLLTVGYYFSGGPFQKFWIRKGYDPRKDPDSRIYQSVGFRVPPELKSYCDANTAKGLKNRWEDLCKFRMFPYRNQYSFQLYELDDDYIHQEIQKPPKQTSCTVRFLSIYPETGAEKFLKAASEKFMKSKRACIYKDAPKPVQEEHQQINGEAVDDEANENQLDVDDAEVDELESDDGEEELDISGMDLAAEADNISLNSISRILLTDSITVIENLMELKGCLEDSNFTCKEHCSCLKILDIMALASPGVYESRMTIVENFAFSLIFG</sequence>
<feature type="domain" description="Transcription factor IIIC subunit 5 HTH" evidence="1">
    <location>
        <begin position="46"/>
        <end position="187"/>
    </location>
</feature>
<protein>
    <recommendedName>
        <fullName evidence="1">Transcription factor IIIC subunit 5 HTH domain-containing protein</fullName>
    </recommendedName>
</protein>
<dbReference type="Proteomes" id="UP001314170">
    <property type="component" value="Unassembled WGS sequence"/>
</dbReference>
<keyword evidence="3" id="KW-1185">Reference proteome</keyword>
<accession>A0AAV1QWJ4</accession>
<gene>
    <name evidence="2" type="ORF">DCAF_LOCUS2675</name>
</gene>
<dbReference type="GO" id="GO:0001002">
    <property type="term" value="F:RNA polymerase III type 1 promoter sequence-specific DNA binding"/>
    <property type="evidence" value="ECO:0007669"/>
    <property type="project" value="TreeGrafter"/>
</dbReference>
<proteinExistence type="predicted"/>
<comment type="caution">
    <text evidence="2">The sequence shown here is derived from an EMBL/GenBank/DDBJ whole genome shotgun (WGS) entry which is preliminary data.</text>
</comment>
<dbReference type="GO" id="GO:0000127">
    <property type="term" value="C:transcription factor TFIIIC complex"/>
    <property type="evidence" value="ECO:0007669"/>
    <property type="project" value="InterPro"/>
</dbReference>
<reference evidence="2 3" key="1">
    <citation type="submission" date="2024-01" db="EMBL/GenBank/DDBJ databases">
        <authorList>
            <person name="Waweru B."/>
        </authorList>
    </citation>
    <scope>NUCLEOTIDE SEQUENCE [LARGE SCALE GENOMIC DNA]</scope>
</reference>
<dbReference type="Pfam" id="PF09734">
    <property type="entry name" value="Tau95"/>
    <property type="match status" value="1"/>
</dbReference>
<dbReference type="InterPro" id="IPR019136">
    <property type="entry name" value="TF_IIIC_su-5_HTH"/>
</dbReference>
<organism evidence="2 3">
    <name type="scientific">Dovyalis caffra</name>
    <dbReference type="NCBI Taxonomy" id="77055"/>
    <lineage>
        <taxon>Eukaryota</taxon>
        <taxon>Viridiplantae</taxon>
        <taxon>Streptophyta</taxon>
        <taxon>Embryophyta</taxon>
        <taxon>Tracheophyta</taxon>
        <taxon>Spermatophyta</taxon>
        <taxon>Magnoliopsida</taxon>
        <taxon>eudicotyledons</taxon>
        <taxon>Gunneridae</taxon>
        <taxon>Pentapetalae</taxon>
        <taxon>rosids</taxon>
        <taxon>fabids</taxon>
        <taxon>Malpighiales</taxon>
        <taxon>Salicaceae</taxon>
        <taxon>Flacourtieae</taxon>
        <taxon>Dovyalis</taxon>
    </lineage>
</organism>
<dbReference type="EMBL" id="CAWUPB010000816">
    <property type="protein sequence ID" value="CAK7325004.1"/>
    <property type="molecule type" value="Genomic_DNA"/>
</dbReference>
<evidence type="ECO:0000259" key="1">
    <source>
        <dbReference type="Pfam" id="PF09734"/>
    </source>
</evidence>
<dbReference type="GO" id="GO:0001003">
    <property type="term" value="F:RNA polymerase III type 2 promoter sequence-specific DNA binding"/>
    <property type="evidence" value="ECO:0007669"/>
    <property type="project" value="TreeGrafter"/>
</dbReference>
<dbReference type="PANTHER" id="PTHR13230">
    <property type="entry name" value="GENERAL TRANSCRIPTION FACTOR IIIC, POLYPEPTIDE 5"/>
    <property type="match status" value="1"/>
</dbReference>
<dbReference type="InterPro" id="IPR040454">
    <property type="entry name" value="TF_IIIC_Tfc1/Sfc1"/>
</dbReference>
<dbReference type="AlphaFoldDB" id="A0AAV1QWJ4"/>